<keyword evidence="14" id="KW-1185">Reference proteome</keyword>
<evidence type="ECO:0000256" key="2">
    <source>
        <dbReference type="ARBA" id="ARBA00022473"/>
    </source>
</evidence>
<evidence type="ECO:0000313" key="13">
    <source>
        <dbReference type="Ensembl" id="ENSLACP00000012755.1"/>
    </source>
</evidence>
<feature type="region of interest" description="Disordered" evidence="11">
    <location>
        <begin position="25"/>
        <end position="106"/>
    </location>
</feature>
<dbReference type="InParanoid" id="H3ASY4"/>
<dbReference type="HOGENOM" id="CLU_064096_3_0_1"/>
<dbReference type="GO" id="GO:0000981">
    <property type="term" value="F:DNA-binding transcription factor activity, RNA polymerase II-specific"/>
    <property type="evidence" value="ECO:0007669"/>
    <property type="project" value="InterPro"/>
</dbReference>
<dbReference type="Ensembl" id="ENSLACT00000012849.1">
    <property type="protein sequence ID" value="ENSLACP00000012755.1"/>
    <property type="gene ID" value="ENSLACG00000011234.1"/>
</dbReference>
<dbReference type="PROSITE" id="PS00027">
    <property type="entry name" value="HOMEOBOX_1"/>
    <property type="match status" value="1"/>
</dbReference>
<reference evidence="13" key="2">
    <citation type="submission" date="2025-08" db="UniProtKB">
        <authorList>
            <consortium name="Ensembl"/>
        </authorList>
    </citation>
    <scope>IDENTIFICATION</scope>
</reference>
<organism evidence="13 14">
    <name type="scientific">Latimeria chalumnae</name>
    <name type="common">Coelacanth</name>
    <dbReference type="NCBI Taxonomy" id="7897"/>
    <lineage>
        <taxon>Eukaryota</taxon>
        <taxon>Metazoa</taxon>
        <taxon>Chordata</taxon>
        <taxon>Craniata</taxon>
        <taxon>Vertebrata</taxon>
        <taxon>Euteleostomi</taxon>
        <taxon>Coelacanthiformes</taxon>
        <taxon>Coelacanthidae</taxon>
        <taxon>Latimeria</taxon>
    </lineage>
</organism>
<evidence type="ECO:0000256" key="5">
    <source>
        <dbReference type="ARBA" id="ARBA00023155"/>
    </source>
</evidence>
<reference evidence="13" key="3">
    <citation type="submission" date="2025-09" db="UniProtKB">
        <authorList>
            <consortium name="Ensembl"/>
        </authorList>
    </citation>
    <scope>IDENTIFICATION</scope>
</reference>
<dbReference type="eggNOG" id="KOG0485">
    <property type="taxonomic scope" value="Eukaryota"/>
</dbReference>
<comment type="similarity">
    <text evidence="8">Belongs to the HMX homeobox family.</text>
</comment>
<keyword evidence="5 9" id="KW-0371">Homeobox</keyword>
<evidence type="ECO:0000256" key="9">
    <source>
        <dbReference type="PROSITE-ProRule" id="PRU00108"/>
    </source>
</evidence>
<dbReference type="GO" id="GO:0005634">
    <property type="term" value="C:nucleus"/>
    <property type="evidence" value="ECO:0007669"/>
    <property type="project" value="UniProtKB-SubCell"/>
</dbReference>
<proteinExistence type="inferred from homology"/>
<feature type="compositionally biased region" description="Basic and acidic residues" evidence="11">
    <location>
        <begin position="79"/>
        <end position="94"/>
    </location>
</feature>
<evidence type="ECO:0000256" key="8">
    <source>
        <dbReference type="ARBA" id="ARBA00038165"/>
    </source>
</evidence>
<dbReference type="Gene3D" id="1.10.10.60">
    <property type="entry name" value="Homeodomain-like"/>
    <property type="match status" value="1"/>
</dbReference>
<feature type="domain" description="Homeobox" evidence="12">
    <location>
        <begin position="107"/>
        <end position="167"/>
    </location>
</feature>
<evidence type="ECO:0000256" key="6">
    <source>
        <dbReference type="ARBA" id="ARBA00023163"/>
    </source>
</evidence>
<dbReference type="InterPro" id="IPR001356">
    <property type="entry name" value="HD"/>
</dbReference>
<dbReference type="EMBL" id="AFYH01131613">
    <property type="status" value="NOT_ANNOTATED_CDS"/>
    <property type="molecule type" value="Genomic_DNA"/>
</dbReference>
<keyword evidence="6" id="KW-0804">Transcription</keyword>
<dbReference type="PANTHER" id="PTHR46110:SF5">
    <property type="entry name" value="SENSORY ORGAN HOMEOBOX"/>
    <property type="match status" value="1"/>
</dbReference>
<dbReference type="SUPFAM" id="SSF46689">
    <property type="entry name" value="Homeodomain-like"/>
    <property type="match status" value="1"/>
</dbReference>
<dbReference type="PRINTS" id="PR00024">
    <property type="entry name" value="HOMEOBOX"/>
</dbReference>
<feature type="compositionally biased region" description="Polar residues" evidence="11">
    <location>
        <begin position="32"/>
        <end position="49"/>
    </location>
</feature>
<dbReference type="Proteomes" id="UP000008672">
    <property type="component" value="Unassembled WGS sequence"/>
</dbReference>
<dbReference type="GeneTree" id="ENSGT00940000165038"/>
<keyword evidence="3" id="KW-0805">Transcription regulation</keyword>
<dbReference type="InterPro" id="IPR017970">
    <property type="entry name" value="Homeobox_CS"/>
</dbReference>
<evidence type="ECO:0000259" key="12">
    <source>
        <dbReference type="PROSITE" id="PS50071"/>
    </source>
</evidence>
<keyword evidence="7 9" id="KW-0539">Nucleus</keyword>
<dbReference type="FunFam" id="1.10.10.60:FF:000053">
    <property type="entry name" value="H6 family homeobox 2"/>
    <property type="match status" value="1"/>
</dbReference>
<evidence type="ECO:0000256" key="4">
    <source>
        <dbReference type="ARBA" id="ARBA00023125"/>
    </source>
</evidence>
<comment type="subcellular location">
    <subcellularLocation>
        <location evidence="1 9 10">Nucleus</location>
    </subcellularLocation>
</comment>
<evidence type="ECO:0000313" key="14">
    <source>
        <dbReference type="Proteomes" id="UP000008672"/>
    </source>
</evidence>
<dbReference type="PANTHER" id="PTHR46110">
    <property type="entry name" value="HOMEOBOX PROTEIN HMX"/>
    <property type="match status" value="1"/>
</dbReference>
<dbReference type="InterPro" id="IPR020479">
    <property type="entry name" value="HD_metazoa"/>
</dbReference>
<dbReference type="GO" id="GO:1900052">
    <property type="term" value="P:regulation of retinoic acid biosynthetic process"/>
    <property type="evidence" value="ECO:0007669"/>
    <property type="project" value="Ensembl"/>
</dbReference>
<reference evidence="14" key="1">
    <citation type="submission" date="2011-08" db="EMBL/GenBank/DDBJ databases">
        <title>The draft genome of Latimeria chalumnae.</title>
        <authorList>
            <person name="Di Palma F."/>
            <person name="Alfoldi J."/>
            <person name="Johnson J."/>
            <person name="Berlin A."/>
            <person name="Gnerre S."/>
            <person name="Jaffe D."/>
            <person name="MacCallum I."/>
            <person name="Young S."/>
            <person name="Walker B.J."/>
            <person name="Lander E."/>
            <person name="Lindblad-Toh K."/>
        </authorList>
    </citation>
    <scope>NUCLEOTIDE SEQUENCE [LARGE SCALE GENOMIC DNA]</scope>
    <source>
        <strain evidence="14">Wild caught</strain>
    </source>
</reference>
<keyword evidence="2" id="KW-0217">Developmental protein</keyword>
<dbReference type="GO" id="GO:0000977">
    <property type="term" value="F:RNA polymerase II transcription regulatory region sequence-specific DNA binding"/>
    <property type="evidence" value="ECO:0007669"/>
    <property type="project" value="TreeGrafter"/>
</dbReference>
<sequence length="236" mass="26679">RMSKEDALCRSVSLKFTIDSILELKPSETESDNSYSKQQVTIQPPNDLQPSHDSEEVGILHGTTAHDLTVGKRQSTKGIDSHLRTESPDRREDGPPQSKINTKSKMLAKKKTRTIFSKSQIFQLESTFDMKRYLSSAERACLANSLQLTETQVKIWFQNRRNKLKRQLSAELEGTNIADPSCEVSQTVPIPALYKENSFLRRCLLPISFPILYPGSNTPYFCFPSAGKYFNLVDGD</sequence>
<dbReference type="AlphaFoldDB" id="H3ASY4"/>
<dbReference type="OMA" id="HESDYIT"/>
<evidence type="ECO:0000256" key="1">
    <source>
        <dbReference type="ARBA" id="ARBA00004123"/>
    </source>
</evidence>
<keyword evidence="4 9" id="KW-0238">DNA-binding</keyword>
<feature type="DNA-binding region" description="Homeobox" evidence="9">
    <location>
        <begin position="109"/>
        <end position="168"/>
    </location>
</feature>
<dbReference type="InterPro" id="IPR009057">
    <property type="entry name" value="Homeodomain-like_sf"/>
</dbReference>
<dbReference type="InterPro" id="IPR051300">
    <property type="entry name" value="HMX_Homeobox_TF"/>
</dbReference>
<accession>H3ASY4</accession>
<evidence type="ECO:0000256" key="3">
    <source>
        <dbReference type="ARBA" id="ARBA00023015"/>
    </source>
</evidence>
<name>H3ASY4_LATCH</name>
<dbReference type="SMART" id="SM00389">
    <property type="entry name" value="HOX"/>
    <property type="match status" value="1"/>
</dbReference>
<dbReference type="PROSITE" id="PS50071">
    <property type="entry name" value="HOMEOBOX_2"/>
    <property type="match status" value="1"/>
</dbReference>
<evidence type="ECO:0000256" key="10">
    <source>
        <dbReference type="RuleBase" id="RU000682"/>
    </source>
</evidence>
<evidence type="ECO:0000256" key="11">
    <source>
        <dbReference type="SAM" id="MobiDB-lite"/>
    </source>
</evidence>
<protein>
    <submittedName>
        <fullName evidence="13">H6 family homeobox 4</fullName>
    </submittedName>
</protein>
<dbReference type="CDD" id="cd00086">
    <property type="entry name" value="homeodomain"/>
    <property type="match status" value="1"/>
</dbReference>
<evidence type="ECO:0000256" key="7">
    <source>
        <dbReference type="ARBA" id="ARBA00023242"/>
    </source>
</evidence>
<dbReference type="Pfam" id="PF00046">
    <property type="entry name" value="Homeodomain"/>
    <property type="match status" value="1"/>
</dbReference>
<dbReference type="STRING" id="7897.ENSLACP00000012755"/>